<feature type="domain" description="N-acetyltransferase" evidence="1">
    <location>
        <begin position="3"/>
        <end position="126"/>
    </location>
</feature>
<sequence length="126" mass="14287">MDTDYRFLRSEDAPLLLDFMKAIASETDNLAFSFSDIESLDETDERIFITEIRKSPSIYAAAISEGKIIGTCEIRASRRLRTKHRGELAIAVRKEFWGTGIAQHLFDFAVSEAKERGVKKLSLSVR</sequence>
<accession>A0A9D9NCL0</accession>
<dbReference type="Gene3D" id="3.40.630.30">
    <property type="match status" value="1"/>
</dbReference>
<dbReference type="EMBL" id="JADIMF010000031">
    <property type="protein sequence ID" value="MBO8468556.1"/>
    <property type="molecule type" value="Genomic_DNA"/>
</dbReference>
<dbReference type="Proteomes" id="UP000810292">
    <property type="component" value="Unassembled WGS sequence"/>
</dbReference>
<proteinExistence type="predicted"/>
<dbReference type="Pfam" id="PF00583">
    <property type="entry name" value="Acetyltransf_1"/>
    <property type="match status" value="1"/>
</dbReference>
<evidence type="ECO:0000313" key="3">
    <source>
        <dbReference type="Proteomes" id="UP000810292"/>
    </source>
</evidence>
<dbReference type="InterPro" id="IPR016181">
    <property type="entry name" value="Acyl_CoA_acyltransferase"/>
</dbReference>
<organism evidence="2 3">
    <name type="scientific">Candidatus Ornithospirochaeta stercoravium</name>
    <dbReference type="NCBI Taxonomy" id="2840897"/>
    <lineage>
        <taxon>Bacteria</taxon>
        <taxon>Pseudomonadati</taxon>
        <taxon>Spirochaetota</taxon>
        <taxon>Spirochaetia</taxon>
        <taxon>Spirochaetales</taxon>
        <taxon>Spirochaetaceae</taxon>
        <taxon>Spirochaetaceae incertae sedis</taxon>
        <taxon>Candidatus Ornithospirochaeta</taxon>
    </lineage>
</organism>
<name>A0A9D9NCL0_9SPIO</name>
<protein>
    <submittedName>
        <fullName evidence="2">GNAT family N-acetyltransferase</fullName>
    </submittedName>
</protein>
<comment type="caution">
    <text evidence="2">The sequence shown here is derived from an EMBL/GenBank/DDBJ whole genome shotgun (WGS) entry which is preliminary data.</text>
</comment>
<dbReference type="SUPFAM" id="SSF55729">
    <property type="entry name" value="Acyl-CoA N-acyltransferases (Nat)"/>
    <property type="match status" value="1"/>
</dbReference>
<dbReference type="GO" id="GO:0016747">
    <property type="term" value="F:acyltransferase activity, transferring groups other than amino-acyl groups"/>
    <property type="evidence" value="ECO:0007669"/>
    <property type="project" value="InterPro"/>
</dbReference>
<dbReference type="AlphaFoldDB" id="A0A9D9NCL0"/>
<dbReference type="InterPro" id="IPR000182">
    <property type="entry name" value="GNAT_dom"/>
</dbReference>
<reference evidence="2" key="1">
    <citation type="submission" date="2020-10" db="EMBL/GenBank/DDBJ databases">
        <authorList>
            <person name="Gilroy R."/>
        </authorList>
    </citation>
    <scope>NUCLEOTIDE SEQUENCE</scope>
    <source>
        <strain evidence="2">14700</strain>
    </source>
</reference>
<evidence type="ECO:0000313" key="2">
    <source>
        <dbReference type="EMBL" id="MBO8468556.1"/>
    </source>
</evidence>
<evidence type="ECO:0000259" key="1">
    <source>
        <dbReference type="PROSITE" id="PS51186"/>
    </source>
</evidence>
<gene>
    <name evidence="2" type="ORF">IAA72_02075</name>
</gene>
<dbReference type="PROSITE" id="PS51186">
    <property type="entry name" value="GNAT"/>
    <property type="match status" value="1"/>
</dbReference>
<dbReference type="CDD" id="cd04301">
    <property type="entry name" value="NAT_SF"/>
    <property type="match status" value="1"/>
</dbReference>
<reference evidence="2" key="2">
    <citation type="journal article" date="2021" name="PeerJ">
        <title>Extensive microbial diversity within the chicken gut microbiome revealed by metagenomics and culture.</title>
        <authorList>
            <person name="Gilroy R."/>
            <person name="Ravi A."/>
            <person name="Getino M."/>
            <person name="Pursley I."/>
            <person name="Horton D.L."/>
            <person name="Alikhan N.F."/>
            <person name="Baker D."/>
            <person name="Gharbi K."/>
            <person name="Hall N."/>
            <person name="Watson M."/>
            <person name="Adriaenssens E.M."/>
            <person name="Foster-Nyarko E."/>
            <person name="Jarju S."/>
            <person name="Secka A."/>
            <person name="Antonio M."/>
            <person name="Oren A."/>
            <person name="Chaudhuri R.R."/>
            <person name="La Ragione R."/>
            <person name="Hildebrand F."/>
            <person name="Pallen M.J."/>
        </authorList>
    </citation>
    <scope>NUCLEOTIDE SEQUENCE</scope>
    <source>
        <strain evidence="2">14700</strain>
    </source>
</reference>
<feature type="non-terminal residue" evidence="2">
    <location>
        <position position="126"/>
    </location>
</feature>